<evidence type="ECO:0000256" key="18">
    <source>
        <dbReference type="ARBA" id="ARBA00029893"/>
    </source>
</evidence>
<dbReference type="GO" id="GO:0004605">
    <property type="term" value="F:phosphatidate cytidylyltransferase activity"/>
    <property type="evidence" value="ECO:0007669"/>
    <property type="project" value="UniProtKB-EC"/>
</dbReference>
<dbReference type="PANTHER" id="PTHR46382">
    <property type="entry name" value="PHOSPHATIDATE CYTIDYLYLTRANSFERASE"/>
    <property type="match status" value="1"/>
</dbReference>
<feature type="transmembrane region" description="Helical" evidence="24">
    <location>
        <begin position="192"/>
        <end position="211"/>
    </location>
</feature>
<evidence type="ECO:0000256" key="14">
    <source>
        <dbReference type="ARBA" id="ARBA00023098"/>
    </source>
</evidence>
<keyword evidence="11 24" id="KW-0812">Transmembrane</keyword>
<feature type="transmembrane region" description="Helical" evidence="24">
    <location>
        <begin position="120"/>
        <end position="143"/>
    </location>
</feature>
<keyword evidence="15 24" id="KW-0472">Membrane</keyword>
<keyword evidence="10 25" id="KW-0808">Transferase</keyword>
<protein>
    <recommendedName>
        <fullName evidence="7">Phosphatidate cytidylyltransferase</fullName>
        <ecNumber evidence="6">2.7.7.41</ecNumber>
    </recommendedName>
    <alternativeName>
        <fullName evidence="20">CDP-DAG synthase</fullName>
    </alternativeName>
    <alternativeName>
        <fullName evidence="22">CDP-DG synthase</fullName>
    </alternativeName>
    <alternativeName>
        <fullName evidence="18">CDP-diacylglycerol synthase</fullName>
    </alternativeName>
    <alternativeName>
        <fullName evidence="21">CDP-diglyceride pyrophosphorylase</fullName>
    </alternativeName>
    <alternativeName>
        <fullName evidence="23">CDP-diglyceride synthase</fullName>
    </alternativeName>
    <alternativeName>
        <fullName evidence="19">CTP:phosphatidate cytidylyltransferase</fullName>
    </alternativeName>
</protein>
<evidence type="ECO:0000256" key="24">
    <source>
        <dbReference type="SAM" id="Phobius"/>
    </source>
</evidence>
<evidence type="ECO:0000256" key="11">
    <source>
        <dbReference type="ARBA" id="ARBA00022692"/>
    </source>
</evidence>
<feature type="transmembrane region" description="Helical" evidence="24">
    <location>
        <begin position="68"/>
        <end position="85"/>
    </location>
</feature>
<comment type="pathway">
    <text evidence="4">Lipid metabolism.</text>
</comment>
<keyword evidence="12 25" id="KW-0548">Nucleotidyltransferase</keyword>
<dbReference type="GO" id="GO:0005886">
    <property type="term" value="C:plasma membrane"/>
    <property type="evidence" value="ECO:0007669"/>
    <property type="project" value="UniProtKB-SubCell"/>
</dbReference>
<feature type="transmembrane region" description="Helical" evidence="24">
    <location>
        <begin position="91"/>
        <end position="108"/>
    </location>
</feature>
<dbReference type="PANTHER" id="PTHR46382:SF1">
    <property type="entry name" value="PHOSPHATIDATE CYTIDYLYLTRANSFERASE"/>
    <property type="match status" value="1"/>
</dbReference>
<evidence type="ECO:0000256" key="9">
    <source>
        <dbReference type="ARBA" id="ARBA00022516"/>
    </source>
</evidence>
<evidence type="ECO:0000256" key="6">
    <source>
        <dbReference type="ARBA" id="ARBA00012487"/>
    </source>
</evidence>
<evidence type="ECO:0000256" key="21">
    <source>
        <dbReference type="ARBA" id="ARBA00032396"/>
    </source>
</evidence>
<keyword evidence="8" id="KW-1003">Cell membrane</keyword>
<evidence type="ECO:0000256" key="22">
    <source>
        <dbReference type="ARBA" id="ARBA00032743"/>
    </source>
</evidence>
<accession>A0A7X0H6H6</accession>
<evidence type="ECO:0000256" key="7">
    <source>
        <dbReference type="ARBA" id="ARBA00019373"/>
    </source>
</evidence>
<evidence type="ECO:0000256" key="12">
    <source>
        <dbReference type="ARBA" id="ARBA00022695"/>
    </source>
</evidence>
<evidence type="ECO:0000256" key="16">
    <source>
        <dbReference type="ARBA" id="ARBA00023209"/>
    </source>
</evidence>
<evidence type="ECO:0000256" key="13">
    <source>
        <dbReference type="ARBA" id="ARBA00022989"/>
    </source>
</evidence>
<name>A0A7X0H6H6_9BACT</name>
<keyword evidence="16" id="KW-0594">Phospholipid biosynthesis</keyword>
<evidence type="ECO:0000256" key="4">
    <source>
        <dbReference type="ARBA" id="ARBA00005189"/>
    </source>
</evidence>
<keyword evidence="17" id="KW-1208">Phospholipid metabolism</keyword>
<feature type="transmembrane region" description="Helical" evidence="24">
    <location>
        <begin position="149"/>
        <end position="171"/>
    </location>
</feature>
<proteinExistence type="inferred from homology"/>
<evidence type="ECO:0000256" key="3">
    <source>
        <dbReference type="ARBA" id="ARBA00005119"/>
    </source>
</evidence>
<dbReference type="Proteomes" id="UP000541810">
    <property type="component" value="Unassembled WGS sequence"/>
</dbReference>
<keyword evidence="14" id="KW-0443">Lipid metabolism</keyword>
<comment type="catalytic activity">
    <reaction evidence="1">
        <text>a 1,2-diacyl-sn-glycero-3-phosphate + CTP + H(+) = a CDP-1,2-diacyl-sn-glycerol + diphosphate</text>
        <dbReference type="Rhea" id="RHEA:16229"/>
        <dbReference type="ChEBI" id="CHEBI:15378"/>
        <dbReference type="ChEBI" id="CHEBI:33019"/>
        <dbReference type="ChEBI" id="CHEBI:37563"/>
        <dbReference type="ChEBI" id="CHEBI:58332"/>
        <dbReference type="ChEBI" id="CHEBI:58608"/>
        <dbReference type="EC" id="2.7.7.41"/>
    </reaction>
</comment>
<evidence type="ECO:0000256" key="8">
    <source>
        <dbReference type="ARBA" id="ARBA00022475"/>
    </source>
</evidence>
<evidence type="ECO:0000256" key="10">
    <source>
        <dbReference type="ARBA" id="ARBA00022679"/>
    </source>
</evidence>
<organism evidence="25 26">
    <name type="scientific">Algisphaera agarilytica</name>
    <dbReference type="NCBI Taxonomy" id="1385975"/>
    <lineage>
        <taxon>Bacteria</taxon>
        <taxon>Pseudomonadati</taxon>
        <taxon>Planctomycetota</taxon>
        <taxon>Phycisphaerae</taxon>
        <taxon>Phycisphaerales</taxon>
        <taxon>Phycisphaeraceae</taxon>
        <taxon>Algisphaera</taxon>
    </lineage>
</organism>
<evidence type="ECO:0000256" key="20">
    <source>
        <dbReference type="ARBA" id="ARBA00032253"/>
    </source>
</evidence>
<sequence length="289" mass="30551">MLKHRIPSGIMMTLGLVLLMWADDALGRRGMPPGLILLGLVIALGALASTELAALLRAKWGHCSRLSTFGSAAVGCLMVYLLPMIETPRTAVAFFGSGVAGVLFFSMFRHSFLRKETQGAAAAGANAVFAMVYLGILPGMYLLIREAGYSAWVIAAIIMVVKSCDIGAYFTGRFLGKHKLIEWLSPGKTWEGLVGGMLFAGLWAVVFTLIGNHLVPERAIAPLYALPAGMLLGFLGQVGDLVASLLKRDAGVKDWAATIPGFGGVMDVADSALIVAPVAYWLITLAPAA</sequence>
<evidence type="ECO:0000256" key="2">
    <source>
        <dbReference type="ARBA" id="ARBA00004651"/>
    </source>
</evidence>
<comment type="similarity">
    <text evidence="5">Belongs to the CDS family.</text>
</comment>
<comment type="pathway">
    <text evidence="3">Phospholipid metabolism; CDP-diacylglycerol biosynthesis; CDP-diacylglycerol from sn-glycerol 3-phosphate: step 3/3.</text>
</comment>
<keyword evidence="26" id="KW-1185">Reference proteome</keyword>
<evidence type="ECO:0000256" key="23">
    <source>
        <dbReference type="ARBA" id="ARBA00033406"/>
    </source>
</evidence>
<reference evidence="25 26" key="1">
    <citation type="submission" date="2020-08" db="EMBL/GenBank/DDBJ databases">
        <title>Genomic Encyclopedia of Type Strains, Phase IV (KMG-IV): sequencing the most valuable type-strain genomes for metagenomic binning, comparative biology and taxonomic classification.</title>
        <authorList>
            <person name="Goeker M."/>
        </authorList>
    </citation>
    <scope>NUCLEOTIDE SEQUENCE [LARGE SCALE GENOMIC DNA]</scope>
    <source>
        <strain evidence="25 26">DSM 103725</strain>
    </source>
</reference>
<feature type="transmembrane region" description="Helical" evidence="24">
    <location>
        <begin position="223"/>
        <end position="243"/>
    </location>
</feature>
<dbReference type="GO" id="GO:0016024">
    <property type="term" value="P:CDP-diacylglycerol biosynthetic process"/>
    <property type="evidence" value="ECO:0007669"/>
    <property type="project" value="TreeGrafter"/>
</dbReference>
<keyword evidence="9" id="KW-0444">Lipid biosynthesis</keyword>
<evidence type="ECO:0000256" key="15">
    <source>
        <dbReference type="ARBA" id="ARBA00023136"/>
    </source>
</evidence>
<evidence type="ECO:0000256" key="19">
    <source>
        <dbReference type="ARBA" id="ARBA00031825"/>
    </source>
</evidence>
<dbReference type="RefSeq" id="WP_184676091.1">
    <property type="nucleotide sequence ID" value="NZ_JACHGY010000001.1"/>
</dbReference>
<comment type="subcellular location">
    <subcellularLocation>
        <location evidence="2">Cell membrane</location>
        <topology evidence="2">Multi-pass membrane protein</topology>
    </subcellularLocation>
</comment>
<evidence type="ECO:0000256" key="1">
    <source>
        <dbReference type="ARBA" id="ARBA00001698"/>
    </source>
</evidence>
<evidence type="ECO:0000313" key="26">
    <source>
        <dbReference type="Proteomes" id="UP000541810"/>
    </source>
</evidence>
<dbReference type="EMBL" id="JACHGY010000001">
    <property type="protein sequence ID" value="MBB6428710.1"/>
    <property type="molecule type" value="Genomic_DNA"/>
</dbReference>
<evidence type="ECO:0000256" key="5">
    <source>
        <dbReference type="ARBA" id="ARBA00010185"/>
    </source>
</evidence>
<dbReference type="EC" id="2.7.7.41" evidence="6"/>
<feature type="transmembrane region" description="Helical" evidence="24">
    <location>
        <begin position="35"/>
        <end position="56"/>
    </location>
</feature>
<feature type="transmembrane region" description="Helical" evidence="24">
    <location>
        <begin position="255"/>
        <end position="283"/>
    </location>
</feature>
<evidence type="ECO:0000313" key="25">
    <source>
        <dbReference type="EMBL" id="MBB6428710.1"/>
    </source>
</evidence>
<dbReference type="AlphaFoldDB" id="A0A7X0H6H6"/>
<keyword evidence="13 24" id="KW-1133">Transmembrane helix</keyword>
<gene>
    <name evidence="25" type="ORF">HNQ40_000516</name>
</gene>
<comment type="caution">
    <text evidence="25">The sequence shown here is derived from an EMBL/GenBank/DDBJ whole genome shotgun (WGS) entry which is preliminary data.</text>
</comment>
<evidence type="ECO:0000256" key="17">
    <source>
        <dbReference type="ARBA" id="ARBA00023264"/>
    </source>
</evidence>
<dbReference type="Pfam" id="PF01148">
    <property type="entry name" value="CTP_transf_1"/>
    <property type="match status" value="1"/>
</dbReference>